<dbReference type="AlphaFoldDB" id="M0IDP7"/>
<organism evidence="1 2">
    <name type="scientific">Haloferax mucosum ATCC BAA-1512</name>
    <dbReference type="NCBI Taxonomy" id="662479"/>
    <lineage>
        <taxon>Archaea</taxon>
        <taxon>Methanobacteriati</taxon>
        <taxon>Methanobacteriota</taxon>
        <taxon>Stenosarchaea group</taxon>
        <taxon>Halobacteria</taxon>
        <taxon>Halobacteriales</taxon>
        <taxon>Haloferacaceae</taxon>
        <taxon>Haloferax</taxon>
    </lineage>
</organism>
<dbReference type="Pfam" id="PF25941">
    <property type="entry name" value="PDDEXK_16"/>
    <property type="match status" value="1"/>
</dbReference>
<dbReference type="RefSeq" id="WP_008319708.1">
    <property type="nucleotide sequence ID" value="NZ_AOLN01000011.1"/>
</dbReference>
<keyword evidence="2" id="KW-1185">Reference proteome</keyword>
<accession>M0IDP7</accession>
<evidence type="ECO:0000313" key="1">
    <source>
        <dbReference type="EMBL" id="ELZ94891.1"/>
    </source>
</evidence>
<proteinExistence type="predicted"/>
<evidence type="ECO:0008006" key="3">
    <source>
        <dbReference type="Google" id="ProtNLM"/>
    </source>
</evidence>
<sequence>MPTNRSKKAARYGALAERAARERYGLEMEHTSWYDAKTSDGTPVEIKAAMLNRASGKTGRFRVFKRYHKKLIDEGGVYVFVCYTARGRGIRIARMRTVDASCLRLKFYGAGGHRESNQAKIPPEKIF</sequence>
<dbReference type="OrthoDB" id="189742at2157"/>
<reference evidence="1 2" key="1">
    <citation type="journal article" date="2014" name="PLoS Genet.">
        <title>Phylogenetically driven sequencing of extremely halophilic archaea reveals strategies for static and dynamic osmo-response.</title>
        <authorList>
            <person name="Becker E.A."/>
            <person name="Seitzer P.M."/>
            <person name="Tritt A."/>
            <person name="Larsen D."/>
            <person name="Krusor M."/>
            <person name="Yao A.I."/>
            <person name="Wu D."/>
            <person name="Madern D."/>
            <person name="Eisen J.A."/>
            <person name="Darling A.E."/>
            <person name="Facciotti M.T."/>
        </authorList>
    </citation>
    <scope>NUCLEOTIDE SEQUENCE [LARGE SCALE GENOMIC DNA]</scope>
    <source>
        <strain evidence="1 2">ATCC BAA-1512</strain>
    </source>
</reference>
<protein>
    <recommendedName>
        <fullName evidence="3">PD(D/E)XK endonuclease domain-containing protein</fullName>
    </recommendedName>
</protein>
<comment type="caution">
    <text evidence="1">The sequence shown here is derived from an EMBL/GenBank/DDBJ whole genome shotgun (WGS) entry which is preliminary data.</text>
</comment>
<evidence type="ECO:0000313" key="2">
    <source>
        <dbReference type="Proteomes" id="UP000011550"/>
    </source>
</evidence>
<dbReference type="InterPro" id="IPR058715">
    <property type="entry name" value="PDDEXK_nuclease-rel"/>
</dbReference>
<name>M0IDP7_9EURY</name>
<gene>
    <name evidence="1" type="ORF">C440_07442</name>
</gene>
<dbReference type="EMBL" id="AOLN01000011">
    <property type="protein sequence ID" value="ELZ94891.1"/>
    <property type="molecule type" value="Genomic_DNA"/>
</dbReference>
<dbReference type="Proteomes" id="UP000011550">
    <property type="component" value="Unassembled WGS sequence"/>
</dbReference>